<organism evidence="1">
    <name type="scientific">viral metagenome</name>
    <dbReference type="NCBI Taxonomy" id="1070528"/>
    <lineage>
        <taxon>unclassified sequences</taxon>
        <taxon>metagenomes</taxon>
        <taxon>organismal metagenomes</taxon>
    </lineage>
</organism>
<name>A0A6C0C754_9ZZZZ</name>
<sequence>MNLSLLFNEATGLYSVYKWCQYNKIPKDLFNLIFSCFKSFPRCIYCSLKCCQYDYHNVKYIWRRDEKYRIGHVFNNCSLGEILGNLFIQLARERLDDVTIGKIALISLVKNENSKIPSLIGDFLDKILESKCRINNYRIKIFNIGYGPLFRIIGSFYSNISGVVNNYPRKKHAIFYDNEGYGHNVDQTFERFPRESVIHKYSNVTLNSYLRHVRMTCSDILYGDRKACFKSTFDCLKPWKKLKRDLEYYPYDPFSDFNNLSHGIRYHFFEN</sequence>
<proteinExistence type="predicted"/>
<dbReference type="EMBL" id="MN739353">
    <property type="protein sequence ID" value="QHT00187.1"/>
    <property type="molecule type" value="Genomic_DNA"/>
</dbReference>
<accession>A0A6C0C754</accession>
<protein>
    <submittedName>
        <fullName evidence="1">Uncharacterized protein</fullName>
    </submittedName>
</protein>
<evidence type="ECO:0000313" key="1">
    <source>
        <dbReference type="EMBL" id="QHT00187.1"/>
    </source>
</evidence>
<reference evidence="1" key="1">
    <citation type="journal article" date="2020" name="Nature">
        <title>Giant virus diversity and host interactions through global metagenomics.</title>
        <authorList>
            <person name="Schulz F."/>
            <person name="Roux S."/>
            <person name="Paez-Espino D."/>
            <person name="Jungbluth S."/>
            <person name="Walsh D.A."/>
            <person name="Denef V.J."/>
            <person name="McMahon K.D."/>
            <person name="Konstantinidis K.T."/>
            <person name="Eloe-Fadrosh E.A."/>
            <person name="Kyrpides N.C."/>
            <person name="Woyke T."/>
        </authorList>
    </citation>
    <scope>NUCLEOTIDE SEQUENCE</scope>
    <source>
        <strain evidence="1">GVMAG-M-3300020192-26</strain>
    </source>
</reference>
<dbReference type="AlphaFoldDB" id="A0A6C0C754"/>